<dbReference type="InterPro" id="IPR043519">
    <property type="entry name" value="NT_sf"/>
</dbReference>
<dbReference type="SUPFAM" id="SSF81301">
    <property type="entry name" value="Nucleotidyltransferase"/>
    <property type="match status" value="1"/>
</dbReference>
<dbReference type="GO" id="GO:0016779">
    <property type="term" value="F:nucleotidyltransferase activity"/>
    <property type="evidence" value="ECO:0007669"/>
    <property type="project" value="UniProtKB-KW"/>
</dbReference>
<protein>
    <submittedName>
        <fullName evidence="1">Aminoglycoside 6-adenylyltransferase</fullName>
    </submittedName>
</protein>
<sequence>MLDKILKIAKEDFRIRGVFLNGSRADSDATKDEYCDYDIVYLVENIQSFTNDKEWYKVFGEILIMQTPDDWYNEPYDYSGKENFHYLMQFTDGNRIDLTLVDTGNITWVRDNKEPRKILLNKDNREELYDITSTSIYNITPPGEKEFHDCCNEFWWLSLYVAKGLCREEFLYAKIHMEDYQMPMLLKMLNWSIAMDHDFSISTGKCSKYLKRFLSKEEMQNFMALFPEGGYEAIWEKLFLQYDFFNKVAVKVAEYFGWKYDTTEFQKVIDYAREMKTNVTGREILF</sequence>
<proteinExistence type="predicted"/>
<dbReference type="InterPro" id="IPR007530">
    <property type="entry name" value="Aminoglycoside_adenylylTfrase"/>
</dbReference>
<reference evidence="1 2" key="1">
    <citation type="submission" date="2016-10" db="EMBL/GenBank/DDBJ databases">
        <authorList>
            <person name="de Groot N.N."/>
        </authorList>
    </citation>
    <scope>NUCLEOTIDE SEQUENCE [LARGE SCALE GENOMIC DNA]</scope>
    <source>
        <strain evidence="1 2">DSM 1283</strain>
    </source>
</reference>
<gene>
    <name evidence="1" type="ORF">SAMN04489757_10194</name>
</gene>
<dbReference type="RefSeq" id="WP_091683501.1">
    <property type="nucleotide sequence ID" value="NZ_BAABFM010000003.1"/>
</dbReference>
<dbReference type="AlphaFoldDB" id="A0A1I5BM53"/>
<accession>A0A1I5BM53</accession>
<keyword evidence="2" id="KW-1185">Reference proteome</keyword>
<organism evidence="1 2">
    <name type="scientific">Anaerocolumna aminovalerica</name>
    <dbReference type="NCBI Taxonomy" id="1527"/>
    <lineage>
        <taxon>Bacteria</taxon>
        <taxon>Bacillati</taxon>
        <taxon>Bacillota</taxon>
        <taxon>Clostridia</taxon>
        <taxon>Lachnospirales</taxon>
        <taxon>Lachnospiraceae</taxon>
        <taxon>Anaerocolumna</taxon>
    </lineage>
</organism>
<keyword evidence="1" id="KW-0808">Transferase</keyword>
<dbReference type="STRING" id="1527.SAMN04489757_10194"/>
<evidence type="ECO:0000313" key="1">
    <source>
        <dbReference type="EMBL" id="SFN75808.1"/>
    </source>
</evidence>
<keyword evidence="1" id="KW-0548">Nucleotidyltransferase</keyword>
<dbReference type="PIRSF" id="PIRSF000812">
    <property type="entry name" value="AAD"/>
    <property type="match status" value="1"/>
</dbReference>
<dbReference type="Gene3D" id="3.30.460.10">
    <property type="entry name" value="Beta Polymerase, domain 2"/>
    <property type="match status" value="1"/>
</dbReference>
<dbReference type="SUPFAM" id="SSF81631">
    <property type="entry name" value="PAP/OAS1 substrate-binding domain"/>
    <property type="match status" value="1"/>
</dbReference>
<dbReference type="OrthoDB" id="9776406at2"/>
<dbReference type="Proteomes" id="UP000198806">
    <property type="component" value="Unassembled WGS sequence"/>
</dbReference>
<evidence type="ECO:0000313" key="2">
    <source>
        <dbReference type="Proteomes" id="UP000198806"/>
    </source>
</evidence>
<dbReference type="Gene3D" id="1.20.120.330">
    <property type="entry name" value="Nucleotidyltransferases domain 2"/>
    <property type="match status" value="1"/>
</dbReference>
<dbReference type="EMBL" id="FOWD01000001">
    <property type="protein sequence ID" value="SFN75808.1"/>
    <property type="molecule type" value="Genomic_DNA"/>
</dbReference>
<name>A0A1I5BM53_9FIRM</name>
<dbReference type="Pfam" id="PF04439">
    <property type="entry name" value="Adenyl_transf"/>
    <property type="match status" value="1"/>
</dbReference>